<dbReference type="Proteomes" id="UP000076532">
    <property type="component" value="Unassembled WGS sequence"/>
</dbReference>
<accession>A0A166E008</accession>
<organism evidence="1 2">
    <name type="scientific">Athelia psychrophila</name>
    <dbReference type="NCBI Taxonomy" id="1759441"/>
    <lineage>
        <taxon>Eukaryota</taxon>
        <taxon>Fungi</taxon>
        <taxon>Dikarya</taxon>
        <taxon>Basidiomycota</taxon>
        <taxon>Agaricomycotina</taxon>
        <taxon>Agaricomycetes</taxon>
        <taxon>Agaricomycetidae</taxon>
        <taxon>Atheliales</taxon>
        <taxon>Atheliaceae</taxon>
        <taxon>Athelia</taxon>
    </lineage>
</organism>
<evidence type="ECO:0000313" key="2">
    <source>
        <dbReference type="Proteomes" id="UP000076532"/>
    </source>
</evidence>
<proteinExistence type="predicted"/>
<reference evidence="1 2" key="1">
    <citation type="journal article" date="2016" name="Mol. Biol. Evol.">
        <title>Comparative Genomics of Early-Diverging Mushroom-Forming Fungi Provides Insights into the Origins of Lignocellulose Decay Capabilities.</title>
        <authorList>
            <person name="Nagy L.G."/>
            <person name="Riley R."/>
            <person name="Tritt A."/>
            <person name="Adam C."/>
            <person name="Daum C."/>
            <person name="Floudas D."/>
            <person name="Sun H."/>
            <person name="Yadav J.S."/>
            <person name="Pangilinan J."/>
            <person name="Larsson K.H."/>
            <person name="Matsuura K."/>
            <person name="Barry K."/>
            <person name="Labutti K."/>
            <person name="Kuo R."/>
            <person name="Ohm R.A."/>
            <person name="Bhattacharya S.S."/>
            <person name="Shirouzu T."/>
            <person name="Yoshinaga Y."/>
            <person name="Martin F.M."/>
            <person name="Grigoriev I.V."/>
            <person name="Hibbett D.S."/>
        </authorList>
    </citation>
    <scope>NUCLEOTIDE SEQUENCE [LARGE SCALE GENOMIC DNA]</scope>
    <source>
        <strain evidence="1 2">CBS 109695</strain>
    </source>
</reference>
<sequence length="75" mass="8290">MKALHSHHWRRGRCVRFLGSIIRAYKQPLRVILGCGGAGGAGGDDACAGTLQMPYDHRKVVHGGKEAEQHKEQHF</sequence>
<protein>
    <submittedName>
        <fullName evidence="1">Uncharacterized protein</fullName>
    </submittedName>
</protein>
<evidence type="ECO:0000313" key="1">
    <source>
        <dbReference type="EMBL" id="KZP15250.1"/>
    </source>
</evidence>
<gene>
    <name evidence="1" type="ORF">FIBSPDRAFT_89725</name>
</gene>
<name>A0A166E008_9AGAM</name>
<dbReference type="EMBL" id="KV417607">
    <property type="protein sequence ID" value="KZP15250.1"/>
    <property type="molecule type" value="Genomic_DNA"/>
</dbReference>
<dbReference type="AlphaFoldDB" id="A0A166E008"/>
<keyword evidence="2" id="KW-1185">Reference proteome</keyword>